<feature type="domain" description="Aldehyde dehydrogenase" evidence="2">
    <location>
        <begin position="37"/>
        <end position="488"/>
    </location>
</feature>
<proteinExistence type="predicted"/>
<evidence type="ECO:0000259" key="2">
    <source>
        <dbReference type="Pfam" id="PF00171"/>
    </source>
</evidence>
<dbReference type="GO" id="GO:0016620">
    <property type="term" value="F:oxidoreductase activity, acting on the aldehyde or oxo group of donors, NAD or NADP as acceptor"/>
    <property type="evidence" value="ECO:0007669"/>
    <property type="project" value="InterPro"/>
</dbReference>
<name>A0A5S3V8V0_9GAMM</name>
<reference evidence="5 6" key="1">
    <citation type="submission" date="2018-01" db="EMBL/GenBank/DDBJ databases">
        <authorList>
            <person name="Paulsen S."/>
            <person name="Gram L.K."/>
        </authorList>
    </citation>
    <scope>NUCLEOTIDE SEQUENCE [LARGE SCALE GENOMIC DNA]</scope>
    <source>
        <strain evidence="3 6">S3790</strain>
        <strain evidence="4 5">S3895</strain>
    </source>
</reference>
<reference evidence="3" key="3">
    <citation type="submission" date="2019-09" db="EMBL/GenBank/DDBJ databases">
        <title>Co-occurence of chitin degradation, pigmentation and bioactivity in marine Pseudoalteromonas.</title>
        <authorList>
            <person name="Sonnenschein E.C."/>
            <person name="Bech P.K."/>
        </authorList>
    </citation>
    <scope>NUCLEOTIDE SEQUENCE</scope>
    <source>
        <strain evidence="3">S3790</strain>
        <strain evidence="5">S3895</strain>
    </source>
</reference>
<dbReference type="Proteomes" id="UP000307217">
    <property type="component" value="Unassembled WGS sequence"/>
</dbReference>
<keyword evidence="1" id="KW-0560">Oxidoreductase</keyword>
<dbReference type="Pfam" id="PF00171">
    <property type="entry name" value="Aldedh"/>
    <property type="match status" value="1"/>
</dbReference>
<dbReference type="EMBL" id="PNBW01000051">
    <property type="protein sequence ID" value="TMO74105.1"/>
    <property type="molecule type" value="Genomic_DNA"/>
</dbReference>
<comment type="caution">
    <text evidence="3">The sequence shown here is derived from an EMBL/GenBank/DDBJ whole genome shotgun (WGS) entry which is preliminary data.</text>
</comment>
<gene>
    <name evidence="3" type="ORF">CWC19_12765</name>
    <name evidence="4" type="ORF">CWC20_11785</name>
</gene>
<dbReference type="InterPro" id="IPR016161">
    <property type="entry name" value="Ald_DH/histidinol_DH"/>
</dbReference>
<dbReference type="Gene3D" id="3.40.309.10">
    <property type="entry name" value="Aldehyde Dehydrogenase, Chain A, domain 2"/>
    <property type="match status" value="1"/>
</dbReference>
<dbReference type="Proteomes" id="UP000307164">
    <property type="component" value="Unassembled WGS sequence"/>
</dbReference>
<evidence type="ECO:0000313" key="3">
    <source>
        <dbReference type="EMBL" id="TMO67750.1"/>
    </source>
</evidence>
<dbReference type="InterPro" id="IPR016162">
    <property type="entry name" value="Ald_DH_N"/>
</dbReference>
<evidence type="ECO:0000256" key="1">
    <source>
        <dbReference type="ARBA" id="ARBA00023002"/>
    </source>
</evidence>
<dbReference type="EMBL" id="PNBX01000049">
    <property type="protein sequence ID" value="TMO67750.1"/>
    <property type="molecule type" value="Genomic_DNA"/>
</dbReference>
<evidence type="ECO:0000313" key="4">
    <source>
        <dbReference type="EMBL" id="TMO74105.1"/>
    </source>
</evidence>
<dbReference type="RefSeq" id="WP_138592228.1">
    <property type="nucleotide sequence ID" value="NZ_PNBW01000051.1"/>
</dbReference>
<organism evidence="3 6">
    <name type="scientific">Pseudoalteromonas aurantia</name>
    <dbReference type="NCBI Taxonomy" id="43654"/>
    <lineage>
        <taxon>Bacteria</taxon>
        <taxon>Pseudomonadati</taxon>
        <taxon>Pseudomonadota</taxon>
        <taxon>Gammaproteobacteria</taxon>
        <taxon>Alteromonadales</taxon>
        <taxon>Pseudoalteromonadaceae</taxon>
        <taxon>Pseudoalteromonas</taxon>
    </lineage>
</organism>
<accession>A0A5S3V8V0</accession>
<dbReference type="InterPro" id="IPR016163">
    <property type="entry name" value="Ald_DH_C"/>
</dbReference>
<dbReference type="SUPFAM" id="SSF53720">
    <property type="entry name" value="ALDH-like"/>
    <property type="match status" value="1"/>
</dbReference>
<dbReference type="CDD" id="cd07129">
    <property type="entry name" value="ALDH_KGSADH"/>
    <property type="match status" value="1"/>
</dbReference>
<dbReference type="InterPro" id="IPR015590">
    <property type="entry name" value="Aldehyde_DH_dom"/>
</dbReference>
<dbReference type="AlphaFoldDB" id="A0A5S3V8V0"/>
<reference evidence="6" key="2">
    <citation type="submission" date="2019-06" db="EMBL/GenBank/DDBJ databases">
        <title>Co-occurence of chitin degradation, pigmentation and bioactivity in marine Pseudoalteromonas.</title>
        <authorList>
            <person name="Sonnenschein E.C."/>
            <person name="Bech P.K."/>
        </authorList>
    </citation>
    <scope>NUCLEOTIDE SEQUENCE [LARGE SCALE GENOMIC DNA]</scope>
    <source>
        <strain evidence="6">S3790</strain>
        <strain evidence="4">S3895</strain>
    </source>
</reference>
<dbReference type="Gene3D" id="3.40.605.10">
    <property type="entry name" value="Aldehyde Dehydrogenase, Chain A, domain 1"/>
    <property type="match status" value="1"/>
</dbReference>
<keyword evidence="5" id="KW-1185">Reference proteome</keyword>
<dbReference type="InterPro" id="IPR050740">
    <property type="entry name" value="Aldehyde_DH_Superfamily"/>
</dbReference>
<evidence type="ECO:0000313" key="6">
    <source>
        <dbReference type="Proteomes" id="UP000307217"/>
    </source>
</evidence>
<evidence type="ECO:0000313" key="5">
    <source>
        <dbReference type="Proteomes" id="UP000307164"/>
    </source>
</evidence>
<dbReference type="InterPro" id="IPR044151">
    <property type="entry name" value="ALDH_KGSADH"/>
</dbReference>
<protein>
    <submittedName>
        <fullName evidence="3">Aldehyde dehydrogenase</fullName>
    </submittedName>
</protein>
<dbReference type="OrthoDB" id="9770537at2"/>
<dbReference type="PANTHER" id="PTHR43353:SF3">
    <property type="entry name" value="ALDEHYDE DEHYDROGENASE-RELATED"/>
    <property type="match status" value="1"/>
</dbReference>
<sequence>MQVTGASLIAGSWQIAEQAEIFYGFSPKLNLPLETPVYEANSDMLEHAINEAERAFKVYRKTSYQQRAEFLHAIADEIEALGTLLIDTTHQETNLPVARLEGERARTMGQLRAFAQALEGSHKSIANFGCTDAAVPERTPLPKPNTELDYIPLGVVGVFGASNFPYAFSTLGGDTAAALAAGCSVITKSHTAHPITSELMARAISLAIEKCEMPKGVFSMVQAKRYDLAHQLVAAPQVKAIGFTGSFSVAQKLLETIGTRQERIPFYGELGSINPQFLLKEQIAQASNSLASQLCQALLMGNGQFCTSPGLWLVPAASSAFIEQAVEHIKASQSDTLLSPNIVSSFKQSIAELKQSDEVTLLAEGVLNESHHANAHLFTTDIDTFLANKALHEEVFGPMAMIVTYDKPAQLLALVESLDGQLTASVHGTPADLRKAEVLIEALEYKVGRIIENQMPTGVEVCSSMNHGGPYPSSTDVRSTSVGLNAMLRFLRPICRQKAN</sequence>
<dbReference type="PANTHER" id="PTHR43353">
    <property type="entry name" value="SUCCINATE-SEMIALDEHYDE DEHYDROGENASE, MITOCHONDRIAL"/>
    <property type="match status" value="1"/>
</dbReference>